<reference evidence="2 3" key="1">
    <citation type="journal article" date="2008" name="Proc. Natl. Acad. Sci. U.S.A.">
        <title>The genome of Cyanothece 51142, a unicellular diazotrophic cyanobacterium important in the marine nitrogen cycle.</title>
        <authorList>
            <person name="Welsh E.A."/>
            <person name="Liberton M."/>
            <person name="Stoeckel J."/>
            <person name="Loh T."/>
            <person name="Elvitigala T."/>
            <person name="Wang C."/>
            <person name="Wollam A."/>
            <person name="Fulton R.S."/>
            <person name="Clifton S.W."/>
            <person name="Jacobs J.M."/>
            <person name="Aurora R."/>
            <person name="Ghosh B.K."/>
            <person name="Sherman L.A."/>
            <person name="Smith R.D."/>
            <person name="Wilson R.K."/>
            <person name="Pakrasi H.B."/>
        </authorList>
    </citation>
    <scope>NUCLEOTIDE SEQUENCE [LARGE SCALE GENOMIC DNA]</scope>
    <source>
        <strain evidence="3">ATCC 51142 / BH68</strain>
    </source>
</reference>
<dbReference type="HOGENOM" id="CLU_161997_0_0_3"/>
<dbReference type="KEGG" id="cyt:cce_1374"/>
<keyword evidence="3" id="KW-1185">Reference proteome</keyword>
<protein>
    <submittedName>
        <fullName evidence="2">Uncharacterized protein</fullName>
    </submittedName>
</protein>
<proteinExistence type="predicted"/>
<dbReference type="Proteomes" id="UP000001203">
    <property type="component" value="Chromosome circular"/>
</dbReference>
<accession>B1WWK0</accession>
<evidence type="ECO:0000313" key="3">
    <source>
        <dbReference type="Proteomes" id="UP000001203"/>
    </source>
</evidence>
<sequence length="89" mass="10423">MNNSTENENKRVLNEGDRIKEENQTVEEKSKQIAVDTWDIVGHEVVPTYFIVENEDGSQKALHHIKDAEEISDTIRQARTDENGERKWW</sequence>
<organism evidence="2 3">
    <name type="scientific">Crocosphaera subtropica (strain ATCC 51142 / BH68)</name>
    <name type="common">Cyanothece sp. (strain ATCC 51142)</name>
    <dbReference type="NCBI Taxonomy" id="43989"/>
    <lineage>
        <taxon>Bacteria</taxon>
        <taxon>Bacillati</taxon>
        <taxon>Cyanobacteriota</taxon>
        <taxon>Cyanophyceae</taxon>
        <taxon>Oscillatoriophycideae</taxon>
        <taxon>Chroococcales</taxon>
        <taxon>Aphanothecaceae</taxon>
        <taxon>Crocosphaera</taxon>
        <taxon>Crocosphaera subtropica</taxon>
    </lineage>
</organism>
<dbReference type="AlphaFoldDB" id="B1WWK0"/>
<feature type="compositionally biased region" description="Basic and acidic residues" evidence="1">
    <location>
        <begin position="7"/>
        <end position="26"/>
    </location>
</feature>
<evidence type="ECO:0000313" key="2">
    <source>
        <dbReference type="EMBL" id="ACB50724.1"/>
    </source>
</evidence>
<gene>
    <name evidence="2" type="ordered locus">cce_1374</name>
</gene>
<feature type="region of interest" description="Disordered" evidence="1">
    <location>
        <begin position="1"/>
        <end position="26"/>
    </location>
</feature>
<dbReference type="EMBL" id="CP000806">
    <property type="protein sequence ID" value="ACB50724.1"/>
    <property type="molecule type" value="Genomic_DNA"/>
</dbReference>
<dbReference type="OrthoDB" id="531309at2"/>
<dbReference type="RefSeq" id="WP_009544190.1">
    <property type="nucleotide sequence ID" value="NC_010546.1"/>
</dbReference>
<dbReference type="eggNOG" id="ENOG5032V36">
    <property type="taxonomic scope" value="Bacteria"/>
</dbReference>
<dbReference type="STRING" id="43989.cce_1374"/>
<evidence type="ECO:0000256" key="1">
    <source>
        <dbReference type="SAM" id="MobiDB-lite"/>
    </source>
</evidence>
<name>B1WWK0_CROS5</name>